<evidence type="ECO:0000256" key="2">
    <source>
        <dbReference type="ARBA" id="ARBA00045876"/>
    </source>
</evidence>
<gene>
    <name evidence="4" type="ORF">SCF082_LOCUS16768</name>
</gene>
<dbReference type="Proteomes" id="UP001642464">
    <property type="component" value="Unassembled WGS sequence"/>
</dbReference>
<dbReference type="PROSITE" id="PS50077">
    <property type="entry name" value="HEAT_REPEAT"/>
    <property type="match status" value="1"/>
</dbReference>
<comment type="function">
    <text evidence="2">Catalyzes the hydroxylation of the N(6)-(4-aminobutyl)-L-lysine intermediate produced by deoxyhypusine synthase/DHPS on a critical lysine of the eukaryotic translation initiation factor 5A/eIF-5A. This is the second step of the post-translational modification of that lysine into an unusual amino acid residue named hypusine. Hypusination is unique to mature eIF-5A factor and is essential for its function.</text>
</comment>
<dbReference type="EMBL" id="CAXAMM010011001">
    <property type="protein sequence ID" value="CAK9024737.1"/>
    <property type="molecule type" value="Genomic_DNA"/>
</dbReference>
<keyword evidence="1" id="KW-0677">Repeat</keyword>
<reference evidence="4 5" key="1">
    <citation type="submission" date="2024-02" db="EMBL/GenBank/DDBJ databases">
        <authorList>
            <person name="Chen Y."/>
            <person name="Shah S."/>
            <person name="Dougan E. K."/>
            <person name="Thang M."/>
            <person name="Chan C."/>
        </authorList>
    </citation>
    <scope>NUCLEOTIDE SEQUENCE [LARGE SCALE GENOMIC DNA]</scope>
</reference>
<dbReference type="Pfam" id="PF13646">
    <property type="entry name" value="HEAT_2"/>
    <property type="match status" value="1"/>
</dbReference>
<dbReference type="PANTHER" id="PTHR12697">
    <property type="entry name" value="PBS LYASE HEAT-LIKE PROTEIN"/>
    <property type="match status" value="1"/>
</dbReference>
<dbReference type="InterPro" id="IPR004155">
    <property type="entry name" value="PBS_lyase_HEAT"/>
</dbReference>
<dbReference type="InterPro" id="IPR000357">
    <property type="entry name" value="HEAT"/>
</dbReference>
<dbReference type="SMART" id="SM00567">
    <property type="entry name" value="EZ_HEAT"/>
    <property type="match status" value="5"/>
</dbReference>
<name>A0ABP0KDR3_9DINO</name>
<evidence type="ECO:0000313" key="5">
    <source>
        <dbReference type="Proteomes" id="UP001642464"/>
    </source>
</evidence>
<dbReference type="InterPro" id="IPR016024">
    <property type="entry name" value="ARM-type_fold"/>
</dbReference>
<comment type="caution">
    <text evidence="4">The sequence shown here is derived from an EMBL/GenBank/DDBJ whole genome shotgun (WGS) entry which is preliminary data.</text>
</comment>
<keyword evidence="5" id="KW-1185">Reference proteome</keyword>
<organism evidence="4 5">
    <name type="scientific">Durusdinium trenchii</name>
    <dbReference type="NCBI Taxonomy" id="1381693"/>
    <lineage>
        <taxon>Eukaryota</taxon>
        <taxon>Sar</taxon>
        <taxon>Alveolata</taxon>
        <taxon>Dinophyceae</taxon>
        <taxon>Suessiales</taxon>
        <taxon>Symbiodiniaceae</taxon>
        <taxon>Durusdinium</taxon>
    </lineage>
</organism>
<dbReference type="Gene3D" id="1.25.10.10">
    <property type="entry name" value="Leucine-rich Repeat Variant"/>
    <property type="match status" value="4"/>
</dbReference>
<accession>A0ABP0KDR3</accession>
<dbReference type="Pfam" id="PF02985">
    <property type="entry name" value="HEAT"/>
    <property type="match status" value="1"/>
</dbReference>
<evidence type="ECO:0000256" key="3">
    <source>
        <dbReference type="PROSITE-ProRule" id="PRU00103"/>
    </source>
</evidence>
<dbReference type="InterPro" id="IPR011989">
    <property type="entry name" value="ARM-like"/>
</dbReference>
<evidence type="ECO:0000256" key="1">
    <source>
        <dbReference type="ARBA" id="ARBA00022737"/>
    </source>
</evidence>
<evidence type="ECO:0000313" key="4">
    <source>
        <dbReference type="EMBL" id="CAK9024737.1"/>
    </source>
</evidence>
<feature type="repeat" description="HEAT" evidence="3">
    <location>
        <begin position="281"/>
        <end position="316"/>
    </location>
</feature>
<evidence type="ECO:0008006" key="6">
    <source>
        <dbReference type="Google" id="ProtNLM"/>
    </source>
</evidence>
<dbReference type="PANTHER" id="PTHR12697:SF5">
    <property type="entry name" value="DEOXYHYPUSINE HYDROXYLASE"/>
    <property type="match status" value="1"/>
</dbReference>
<protein>
    <recommendedName>
        <fullName evidence="6">HEAT repeat domain-containing protein</fullName>
    </recommendedName>
</protein>
<dbReference type="SUPFAM" id="SSF48371">
    <property type="entry name" value="ARM repeat"/>
    <property type="match status" value="1"/>
</dbReference>
<proteinExistence type="predicted"/>
<dbReference type="InterPro" id="IPR021133">
    <property type="entry name" value="HEAT_type_2"/>
</dbReference>
<sequence>MSQKVKYNGTIFERRHLAAAQMAKDMLSLGDPLMRRLATGALSHLGQGEALRHCQDFVSALKDQDRGVRYCAVVYLAFARSFSGPSPVQEHTAEVAELLKDEDPGIRYWALETLANQGFASQPQAQQLLAALEDIDPHCRLAAAKAVAKVTPDDLPQAADVLVRSLDIEEPEIFRKSAAEGLGYMGIQAMKYLPRLVQVLTDRYALARAAACGAIGQLGAEAVQQCCRQLAPCLEDEDLDVRLKASEALQLLDLPTALASPVARLRWWGAEQAFERPDVELAEALASLLQDETKEVRAAAAWALSALGETAAEYMALVTSAVKDEHPDVWPPILRIISRHLPEALPESLGEVVQHVTSSEAHRRLRAIEALGAARDASLPYLEPVVKALEDEDVTVRLASMEALHCAGKRGVRKGDKVLAKLVKEDPDSQAGCLGPASTLHDRWEVWPRRRLLRVFSVRRRFGVCPKAATPIPVPGWSEP</sequence>